<reference evidence="2 3" key="1">
    <citation type="submission" date="2015-03" db="EMBL/GenBank/DDBJ databases">
        <title>Draft genome of the nematode, Opisthorchis viverrini.</title>
        <authorList>
            <person name="Mitreva M."/>
        </authorList>
    </citation>
    <scope>NUCLEOTIDE SEQUENCE [LARGE SCALE GENOMIC DNA]</scope>
    <source>
        <strain evidence="2">Khon Kaen</strain>
    </source>
</reference>
<feature type="non-terminal residue" evidence="2">
    <location>
        <position position="113"/>
    </location>
</feature>
<organism evidence="2 3">
    <name type="scientific">Opisthorchis viverrini</name>
    <name type="common">Southeast Asian liver fluke</name>
    <dbReference type="NCBI Taxonomy" id="6198"/>
    <lineage>
        <taxon>Eukaryota</taxon>
        <taxon>Metazoa</taxon>
        <taxon>Spiralia</taxon>
        <taxon>Lophotrochozoa</taxon>
        <taxon>Platyhelminthes</taxon>
        <taxon>Trematoda</taxon>
        <taxon>Digenea</taxon>
        <taxon>Opisthorchiida</taxon>
        <taxon>Opisthorchiata</taxon>
        <taxon>Opisthorchiidae</taxon>
        <taxon>Opisthorchis</taxon>
    </lineage>
</organism>
<evidence type="ECO:0000256" key="1">
    <source>
        <dbReference type="SAM" id="Phobius"/>
    </source>
</evidence>
<feature type="transmembrane region" description="Helical" evidence="1">
    <location>
        <begin position="48"/>
        <end position="68"/>
    </location>
</feature>
<protein>
    <submittedName>
        <fullName evidence="2">Uncharacterized protein</fullName>
    </submittedName>
</protein>
<keyword evidence="1" id="KW-1133">Transmembrane helix</keyword>
<evidence type="ECO:0000313" key="3">
    <source>
        <dbReference type="Proteomes" id="UP000243686"/>
    </source>
</evidence>
<dbReference type="Proteomes" id="UP000243686">
    <property type="component" value="Unassembled WGS sequence"/>
</dbReference>
<dbReference type="AlphaFoldDB" id="A0A1S8WLH3"/>
<sequence length="113" mass="12218">MVWGNSVMEVVLTKVLFPLISAFSQKGDSEGIKQVVQRLMTTSAPIGYAIFGVGLFVLIISAIGYIGACFNSKIAFKSATDFVEDLFLECVHDYLNMETNDGNSLVVGFISPA</sequence>
<gene>
    <name evidence="2" type="ORF">X801_08931</name>
</gene>
<keyword evidence="1" id="KW-0472">Membrane</keyword>
<evidence type="ECO:0000313" key="2">
    <source>
        <dbReference type="EMBL" id="OON15269.1"/>
    </source>
</evidence>
<keyword evidence="1" id="KW-0812">Transmembrane</keyword>
<accession>A0A1S8WLH3</accession>
<name>A0A1S8WLH3_OPIVI</name>
<proteinExistence type="predicted"/>
<keyword evidence="3" id="KW-1185">Reference proteome</keyword>
<dbReference type="EMBL" id="KV906137">
    <property type="protein sequence ID" value="OON15269.1"/>
    <property type="molecule type" value="Genomic_DNA"/>
</dbReference>